<dbReference type="Gene3D" id="3.30.300.30">
    <property type="match status" value="1"/>
</dbReference>
<comment type="caution">
    <text evidence="7">The sequence shown here is derived from an EMBL/GenBank/DDBJ whole genome shotgun (WGS) entry which is preliminary data.</text>
</comment>
<evidence type="ECO:0000259" key="6">
    <source>
        <dbReference type="Pfam" id="PF13193"/>
    </source>
</evidence>
<evidence type="ECO:0000313" key="8">
    <source>
        <dbReference type="Proteomes" id="UP000789390"/>
    </source>
</evidence>
<dbReference type="AlphaFoldDB" id="A0A8J2RIC2"/>
<dbReference type="OrthoDB" id="6378093at2759"/>
<dbReference type="InterPro" id="IPR045851">
    <property type="entry name" value="AMP-bd_C_sf"/>
</dbReference>
<keyword evidence="3" id="KW-0436">Ligase</keyword>
<keyword evidence="4" id="KW-0576">Peroxisome</keyword>
<comment type="subcellular location">
    <subcellularLocation>
        <location evidence="1">Peroxisome</location>
    </subcellularLocation>
</comment>
<dbReference type="CDD" id="cd05911">
    <property type="entry name" value="Firefly_Luc_like"/>
    <property type="match status" value="1"/>
</dbReference>
<dbReference type="InterPro" id="IPR025110">
    <property type="entry name" value="AMP-bd_C"/>
</dbReference>
<dbReference type="InterPro" id="IPR020845">
    <property type="entry name" value="AMP-binding_CS"/>
</dbReference>
<dbReference type="Pfam" id="PF00501">
    <property type="entry name" value="AMP-binding"/>
    <property type="match status" value="1"/>
</dbReference>
<dbReference type="InterPro" id="IPR042099">
    <property type="entry name" value="ANL_N_sf"/>
</dbReference>
<sequence length="983" mass="109780">MDNSITPNKFHDCHIFSLSSQGSIYTLCRLPNTNPYGRIRLLAASLRKPVFLLEFNHGYKESLVPYSRELSFTYLPGNAEIVSITSFSKPGSSNTVIGVAYIKVGNTETGQCLNIFTVKESGSDLNADGLAFSCSFEINFIPYHLTHCLCSSEVTIVLSGSDNRVHLFTEDSITHIAQEKITSDEFPEFEKEFPSVVLWIEFHVLKEKALRLTAVGCECGSFFFYIVDTKTNSMKSHANVNHGTSVTSSKFFDFSDSIHLLVTSSLLPATVYRNVLENQLNDAVILVGSDKHDVLTCSIVCDIHMDQKPTILLGTYGQELLAYRPENLEWSLAWQRSFSHPILALDYCDVTGDGVRELVALTTRGVQILQHNLEEVVALFLKRLCRKNINSKNREREWKSVNYNYSINFVVRTRVRGSLVNQQFLLTDGFSLSVHFNMTSHFLSKEAGPRILTYPDEYDNSIPEDVLLPEFILQRTVHWNDKVACVNAETKEALTYTQIRENSYALATGLQIKFNLKRGDNVAVVLPNCLNYPVVIFAITLCGGCAILINPAQTINELGHSVKLTQPKIWIGTEDCFVKFEEIYKDYSNNRPSFVFLSTHLTAEKITLSQIIALGHEHVFQRPNINSREDAALILFSSGTTGVPKGVVLTHLNLIASRRQSEELAKSIRRKDRLPSGSSMPTSECLAAILPFYHSFGISGVLDNLMGGLRFVLIPNFTLQRFLQAVQDYKITIVSLVPAIAIQLAKQPVEKRYDLSSLRVIRCGASALSAETIRILKQKLNCTVYQGYGMTETTVRSHANYKGVNREGSIGIVIEHNRNKTLGPNQEGEICVRGPVVMKCYIGDAEATDATIDSQGWLHTGDIGYYDEDGYFFVTDRMKELIKYKGLQVSPTELEKVLLTHPDVLDVAVAPVTDPTAGEIPRAYIVKRLGSTVTDDELAIFLSGKVSPYKKLRGGVFFVDVIPKTSTGKIIRRALKENLSSKL</sequence>
<evidence type="ECO:0000256" key="1">
    <source>
        <dbReference type="ARBA" id="ARBA00004275"/>
    </source>
</evidence>
<feature type="domain" description="AMP-binding enzyme C-terminal" evidence="6">
    <location>
        <begin position="893"/>
        <end position="969"/>
    </location>
</feature>
<dbReference type="GO" id="GO:0005777">
    <property type="term" value="C:peroxisome"/>
    <property type="evidence" value="ECO:0007669"/>
    <property type="project" value="UniProtKB-SubCell"/>
</dbReference>
<evidence type="ECO:0000313" key="7">
    <source>
        <dbReference type="EMBL" id="CAH0102658.1"/>
    </source>
</evidence>
<dbReference type="Gene3D" id="3.40.50.12780">
    <property type="entry name" value="N-terminal domain of ligase-like"/>
    <property type="match status" value="1"/>
</dbReference>
<accession>A0A8J2RIC2</accession>
<dbReference type="PROSITE" id="PS00455">
    <property type="entry name" value="AMP_BINDING"/>
    <property type="match status" value="1"/>
</dbReference>
<evidence type="ECO:0000256" key="2">
    <source>
        <dbReference type="ARBA" id="ARBA00006432"/>
    </source>
</evidence>
<evidence type="ECO:0000256" key="4">
    <source>
        <dbReference type="ARBA" id="ARBA00023140"/>
    </source>
</evidence>
<dbReference type="InterPro" id="IPR000873">
    <property type="entry name" value="AMP-dep_synth/lig_dom"/>
</dbReference>
<dbReference type="Pfam" id="PF13193">
    <property type="entry name" value="AMP-binding_C"/>
    <property type="match status" value="1"/>
</dbReference>
<protein>
    <submittedName>
        <fullName evidence="7">Uncharacterized protein</fullName>
    </submittedName>
</protein>
<dbReference type="FunFam" id="3.30.300.30:FF:000007">
    <property type="entry name" value="4-coumarate--CoA ligase 2"/>
    <property type="match status" value="1"/>
</dbReference>
<comment type="similarity">
    <text evidence="2">Belongs to the ATP-dependent AMP-binding enzyme family.</text>
</comment>
<dbReference type="Proteomes" id="UP000789390">
    <property type="component" value="Unassembled WGS sequence"/>
</dbReference>
<keyword evidence="8" id="KW-1185">Reference proteome</keyword>
<feature type="domain" description="AMP-dependent synthetase/ligase" evidence="5">
    <location>
        <begin position="478"/>
        <end position="841"/>
    </location>
</feature>
<gene>
    <name evidence="7" type="ORF">DGAL_LOCUS5101</name>
</gene>
<name>A0A8J2RIC2_9CRUS</name>
<dbReference type="PANTHER" id="PTHR24096">
    <property type="entry name" value="LONG-CHAIN-FATTY-ACID--COA LIGASE"/>
    <property type="match status" value="1"/>
</dbReference>
<proteinExistence type="inferred from homology"/>
<dbReference type="SUPFAM" id="SSF56801">
    <property type="entry name" value="Acetyl-CoA synthetase-like"/>
    <property type="match status" value="1"/>
</dbReference>
<reference evidence="7" key="1">
    <citation type="submission" date="2021-11" db="EMBL/GenBank/DDBJ databases">
        <authorList>
            <person name="Schell T."/>
        </authorList>
    </citation>
    <scope>NUCLEOTIDE SEQUENCE</scope>
    <source>
        <strain evidence="7">M5</strain>
    </source>
</reference>
<organism evidence="7 8">
    <name type="scientific">Daphnia galeata</name>
    <dbReference type="NCBI Taxonomy" id="27404"/>
    <lineage>
        <taxon>Eukaryota</taxon>
        <taxon>Metazoa</taxon>
        <taxon>Ecdysozoa</taxon>
        <taxon>Arthropoda</taxon>
        <taxon>Crustacea</taxon>
        <taxon>Branchiopoda</taxon>
        <taxon>Diplostraca</taxon>
        <taxon>Cladocera</taxon>
        <taxon>Anomopoda</taxon>
        <taxon>Daphniidae</taxon>
        <taxon>Daphnia</taxon>
    </lineage>
</organism>
<dbReference type="PANTHER" id="PTHR24096:SF149">
    <property type="entry name" value="AMP-BINDING DOMAIN-CONTAINING PROTEIN-RELATED"/>
    <property type="match status" value="1"/>
</dbReference>
<evidence type="ECO:0000259" key="5">
    <source>
        <dbReference type="Pfam" id="PF00501"/>
    </source>
</evidence>
<evidence type="ECO:0000256" key="3">
    <source>
        <dbReference type="ARBA" id="ARBA00022598"/>
    </source>
</evidence>
<dbReference type="EMBL" id="CAKKLH010000090">
    <property type="protein sequence ID" value="CAH0102658.1"/>
    <property type="molecule type" value="Genomic_DNA"/>
</dbReference>
<dbReference type="GO" id="GO:0016405">
    <property type="term" value="F:CoA-ligase activity"/>
    <property type="evidence" value="ECO:0007669"/>
    <property type="project" value="TreeGrafter"/>
</dbReference>